<dbReference type="PANTHER" id="PTHR42901:SF1">
    <property type="entry name" value="ALCOHOL DEHYDROGENASE"/>
    <property type="match status" value="1"/>
</dbReference>
<keyword evidence="2" id="KW-0560">Oxidoreductase</keyword>
<dbReference type="CDD" id="cd05233">
    <property type="entry name" value="SDR_c"/>
    <property type="match status" value="1"/>
</dbReference>
<dbReference type="SUPFAM" id="SSF51735">
    <property type="entry name" value="NAD(P)-binding Rossmann-fold domains"/>
    <property type="match status" value="1"/>
</dbReference>
<evidence type="ECO:0000313" key="4">
    <source>
        <dbReference type="Proteomes" id="UP000799291"/>
    </source>
</evidence>
<accession>A0A6G1IR67</accession>
<dbReference type="GO" id="GO:0016491">
    <property type="term" value="F:oxidoreductase activity"/>
    <property type="evidence" value="ECO:0007669"/>
    <property type="project" value="UniProtKB-KW"/>
</dbReference>
<sequence>MSIPHMTKTVHHAVYPAINPANPKLSAAGKTVIISGGAGGIGFSIAQGFSIAGAARVVILARRQEALDEAAGKLNTENAASGRKTEIWTYLLDIRDSAAAEDVFNSIRGRLNEGRKDDGEAIDADILVTSAASLEQGKLAIEFDAASYRDNFETNVVGNVNLVRAFLAPEIPGIPFTTFNGDKKDISSASKPKHKKTILDVSSSASYLVFPGQGIYGSSKLAFTRVMRALQSEVDLVDGQPIRIYSFNPGTVYTPGVAKLIDEEGLKVVPFEFDEESLPMGFAVWLASPEAEFLKGRFVMSNWDVDELVALKDKYAADPTFGTITLRQ</sequence>
<dbReference type="Gene3D" id="3.40.50.720">
    <property type="entry name" value="NAD(P)-binding Rossmann-like Domain"/>
    <property type="match status" value="1"/>
</dbReference>
<evidence type="ECO:0000256" key="2">
    <source>
        <dbReference type="ARBA" id="ARBA00023002"/>
    </source>
</evidence>
<organism evidence="3 4">
    <name type="scientific">Lentithecium fluviatile CBS 122367</name>
    <dbReference type="NCBI Taxonomy" id="1168545"/>
    <lineage>
        <taxon>Eukaryota</taxon>
        <taxon>Fungi</taxon>
        <taxon>Dikarya</taxon>
        <taxon>Ascomycota</taxon>
        <taxon>Pezizomycotina</taxon>
        <taxon>Dothideomycetes</taxon>
        <taxon>Pleosporomycetidae</taxon>
        <taxon>Pleosporales</taxon>
        <taxon>Massarineae</taxon>
        <taxon>Lentitheciaceae</taxon>
        <taxon>Lentithecium</taxon>
    </lineage>
</organism>
<dbReference type="Proteomes" id="UP000799291">
    <property type="component" value="Unassembled WGS sequence"/>
</dbReference>
<dbReference type="PANTHER" id="PTHR42901">
    <property type="entry name" value="ALCOHOL DEHYDROGENASE"/>
    <property type="match status" value="1"/>
</dbReference>
<gene>
    <name evidence="3" type="ORF">K458DRAFT_458320</name>
</gene>
<dbReference type="OrthoDB" id="1933717at2759"/>
<keyword evidence="4" id="KW-1185">Reference proteome</keyword>
<evidence type="ECO:0000256" key="1">
    <source>
        <dbReference type="ARBA" id="ARBA00006484"/>
    </source>
</evidence>
<proteinExistence type="inferred from homology"/>
<dbReference type="InterPro" id="IPR036291">
    <property type="entry name" value="NAD(P)-bd_dom_sf"/>
</dbReference>
<reference evidence="3" key="1">
    <citation type="journal article" date="2020" name="Stud. Mycol.">
        <title>101 Dothideomycetes genomes: a test case for predicting lifestyles and emergence of pathogens.</title>
        <authorList>
            <person name="Haridas S."/>
            <person name="Albert R."/>
            <person name="Binder M."/>
            <person name="Bloem J."/>
            <person name="Labutti K."/>
            <person name="Salamov A."/>
            <person name="Andreopoulos B."/>
            <person name="Baker S."/>
            <person name="Barry K."/>
            <person name="Bills G."/>
            <person name="Bluhm B."/>
            <person name="Cannon C."/>
            <person name="Castanera R."/>
            <person name="Culley D."/>
            <person name="Daum C."/>
            <person name="Ezra D."/>
            <person name="Gonzalez J."/>
            <person name="Henrissat B."/>
            <person name="Kuo A."/>
            <person name="Liang C."/>
            <person name="Lipzen A."/>
            <person name="Lutzoni F."/>
            <person name="Magnuson J."/>
            <person name="Mondo S."/>
            <person name="Nolan M."/>
            <person name="Ohm R."/>
            <person name="Pangilinan J."/>
            <person name="Park H.-J."/>
            <person name="Ramirez L."/>
            <person name="Alfaro M."/>
            <person name="Sun H."/>
            <person name="Tritt A."/>
            <person name="Yoshinaga Y."/>
            <person name="Zwiers L.-H."/>
            <person name="Turgeon B."/>
            <person name="Goodwin S."/>
            <person name="Spatafora J."/>
            <person name="Crous P."/>
            <person name="Grigoriev I."/>
        </authorList>
    </citation>
    <scope>NUCLEOTIDE SEQUENCE</scope>
    <source>
        <strain evidence="3">CBS 122367</strain>
    </source>
</reference>
<dbReference type="Pfam" id="PF00106">
    <property type="entry name" value="adh_short"/>
    <property type="match status" value="2"/>
</dbReference>
<dbReference type="AlphaFoldDB" id="A0A6G1IR67"/>
<dbReference type="InterPro" id="IPR002347">
    <property type="entry name" value="SDR_fam"/>
</dbReference>
<dbReference type="PRINTS" id="PR00081">
    <property type="entry name" value="GDHRDH"/>
</dbReference>
<comment type="similarity">
    <text evidence="1">Belongs to the short-chain dehydrogenases/reductases (SDR) family.</text>
</comment>
<protein>
    <submittedName>
        <fullName evidence="3">NAD(P)-binding protein</fullName>
    </submittedName>
</protein>
<dbReference type="EMBL" id="MU005595">
    <property type="protein sequence ID" value="KAF2680722.1"/>
    <property type="molecule type" value="Genomic_DNA"/>
</dbReference>
<evidence type="ECO:0000313" key="3">
    <source>
        <dbReference type="EMBL" id="KAF2680722.1"/>
    </source>
</evidence>
<name>A0A6G1IR67_9PLEO</name>